<organism evidence="2 3">
    <name type="scientific">Borrelia bissettiae (strain DSM 17990 / CIP 109136 / DN127)</name>
    <name type="common">Borreliella bissettiae</name>
    <dbReference type="NCBI Taxonomy" id="521010"/>
    <lineage>
        <taxon>Bacteria</taxon>
        <taxon>Pseudomonadati</taxon>
        <taxon>Spirochaetota</taxon>
        <taxon>Spirochaetia</taxon>
        <taxon>Spirochaetales</taxon>
        <taxon>Borreliaceae</taxon>
        <taxon>Borreliella</taxon>
    </lineage>
</organism>
<dbReference type="HOGENOM" id="CLU_3266550_0_0_12"/>
<proteinExistence type="predicted"/>
<reference evidence="2 3" key="2">
    <citation type="journal article" date="2012" name="J. Bacteriol.">
        <title>Whole-Genome Sequences of Borrelia bissettii, Borrelia valaisiana, and Borrelia spielmanii.</title>
        <authorList>
            <person name="Schutzer S.E."/>
            <person name="Fraser-Liggett C.M."/>
            <person name="Qiu W.G."/>
            <person name="Kraiczy P."/>
            <person name="Mongodin E.F."/>
            <person name="Dunn J.J."/>
            <person name="Luft B.J."/>
            <person name="Casjens S.R."/>
        </authorList>
    </citation>
    <scope>NUCLEOTIDE SEQUENCE [LARGE SCALE GENOMIC DNA]</scope>
    <source>
        <strain evidence="2 3">DN127</strain>
    </source>
</reference>
<protein>
    <submittedName>
        <fullName evidence="2">Uncharacterized domain protein</fullName>
    </submittedName>
</protein>
<evidence type="ECO:0000313" key="3">
    <source>
        <dbReference type="Proteomes" id="UP000001634"/>
    </source>
</evidence>
<sequence length="41" mass="4669">MEQRLETKLEANNKVLLEKLSVKNRVSVVIASVVLPIVFLF</sequence>
<keyword evidence="2" id="KW-0614">Plasmid</keyword>
<dbReference type="EMBL" id="CP002760">
    <property type="protein sequence ID" value="AEL19544.1"/>
    <property type="molecule type" value="Genomic_DNA"/>
</dbReference>
<reference key="1">
    <citation type="submission" date="2011-06" db="EMBL/GenBank/DDBJ databases">
        <authorList>
            <person name="Mongodin E.F."/>
            <person name="Casjens S.R."/>
            <person name="Fraser-Liggett C.M."/>
            <person name="Qiu W.-G."/>
            <person name="Dunn J.J."/>
            <person name="Luft B.J."/>
            <person name="Schutzer S.E."/>
        </authorList>
    </citation>
    <scope>NUCLEOTIDE SEQUENCE</scope>
    <source>
        <strain>DN127</strain>
    </source>
</reference>
<name>G0APB8_BORBD</name>
<feature type="transmembrane region" description="Helical" evidence="1">
    <location>
        <begin position="21"/>
        <end position="40"/>
    </location>
</feature>
<keyword evidence="1" id="KW-0812">Transmembrane</keyword>
<keyword evidence="3" id="KW-1185">Reference proteome</keyword>
<accession>G0APB8</accession>
<dbReference type="AlphaFoldDB" id="G0APB8"/>
<keyword evidence="1" id="KW-0472">Membrane</keyword>
<evidence type="ECO:0000313" key="2">
    <source>
        <dbReference type="EMBL" id="AEL19544.1"/>
    </source>
</evidence>
<evidence type="ECO:0000256" key="1">
    <source>
        <dbReference type="SAM" id="Phobius"/>
    </source>
</evidence>
<gene>
    <name evidence="2" type="ordered locus">BbiDN127_AA0037</name>
</gene>
<dbReference type="Proteomes" id="UP000001634">
    <property type="component" value="Plasmid lp28-7"/>
</dbReference>
<geneLocation type="plasmid" evidence="2 3">
    <name>lp28-7</name>
</geneLocation>
<dbReference type="KEGG" id="bbs:BbiDN127_AA0037"/>
<keyword evidence="1" id="KW-1133">Transmembrane helix</keyword>